<accession>A0A974HP91</accession>
<dbReference type="EMBL" id="CM004472">
    <property type="protein sequence ID" value="OCT84903.1"/>
    <property type="molecule type" value="Genomic_DNA"/>
</dbReference>
<proteinExistence type="predicted"/>
<dbReference type="Proteomes" id="UP000694892">
    <property type="component" value="Chromosome 4L"/>
</dbReference>
<name>A0A974HP91_XENLA</name>
<reference evidence="2" key="1">
    <citation type="journal article" date="2016" name="Nature">
        <title>Genome evolution in the allotetraploid frog Xenopus laevis.</title>
        <authorList>
            <person name="Session A.M."/>
            <person name="Uno Y."/>
            <person name="Kwon T."/>
            <person name="Chapman J.A."/>
            <person name="Toyoda A."/>
            <person name="Takahashi S."/>
            <person name="Fukui A."/>
            <person name="Hikosaka A."/>
            <person name="Suzuki A."/>
            <person name="Kondo M."/>
            <person name="van Heeringen S.J."/>
            <person name="Quigley I."/>
            <person name="Heinz S."/>
            <person name="Ogino H."/>
            <person name="Ochi H."/>
            <person name="Hellsten U."/>
            <person name="Lyons J.B."/>
            <person name="Simakov O."/>
            <person name="Putnam N."/>
            <person name="Stites J."/>
            <person name="Kuroki Y."/>
            <person name="Tanaka T."/>
            <person name="Michiue T."/>
            <person name="Watanabe M."/>
            <person name="Bogdanovic O."/>
            <person name="Lister R."/>
            <person name="Georgiou G."/>
            <person name="Paranjpe S.S."/>
            <person name="van Kruijsbergen I."/>
            <person name="Shu S."/>
            <person name="Carlson J."/>
            <person name="Kinoshita T."/>
            <person name="Ohta Y."/>
            <person name="Mawaribuchi S."/>
            <person name="Jenkins J."/>
            <person name="Grimwood J."/>
            <person name="Schmutz J."/>
            <person name="Mitros T."/>
            <person name="Mozaffari S.V."/>
            <person name="Suzuki Y."/>
            <person name="Haramoto Y."/>
            <person name="Yamamoto T.S."/>
            <person name="Takagi C."/>
            <person name="Heald R."/>
            <person name="Miller K."/>
            <person name="Haudenschild C."/>
            <person name="Kitzman J."/>
            <person name="Nakayama T."/>
            <person name="Izutsu Y."/>
            <person name="Robert J."/>
            <person name="Fortriede J."/>
            <person name="Burns K."/>
            <person name="Lotay V."/>
            <person name="Karimi K."/>
            <person name="Yasuoka Y."/>
            <person name="Dichmann D.S."/>
            <person name="Flajnik M.F."/>
            <person name="Houston D.W."/>
            <person name="Shendure J."/>
            <person name="DuPasquier L."/>
            <person name="Vize P.D."/>
            <person name="Zorn A.M."/>
            <person name="Ito M."/>
            <person name="Marcotte E.M."/>
            <person name="Wallingford J.B."/>
            <person name="Ito Y."/>
            <person name="Asashima M."/>
            <person name="Ueno N."/>
            <person name="Matsuda Y."/>
            <person name="Veenstra G.J."/>
            <person name="Fujiyama A."/>
            <person name="Harland R.M."/>
            <person name="Taira M."/>
            <person name="Rokhsar D.S."/>
        </authorList>
    </citation>
    <scope>NUCLEOTIDE SEQUENCE [LARGE SCALE GENOMIC DNA]</scope>
    <source>
        <strain evidence="2">J</strain>
    </source>
</reference>
<evidence type="ECO:0000313" key="1">
    <source>
        <dbReference type="EMBL" id="OCT84903.1"/>
    </source>
</evidence>
<protein>
    <submittedName>
        <fullName evidence="1">Uncharacterized protein</fullName>
    </submittedName>
</protein>
<evidence type="ECO:0000313" key="2">
    <source>
        <dbReference type="Proteomes" id="UP000694892"/>
    </source>
</evidence>
<dbReference type="AlphaFoldDB" id="A0A974HP91"/>
<gene>
    <name evidence="1" type="ORF">XELAEV_18023063mg</name>
</gene>
<sequence>MKEHRLAPNKGIADSLARGKPTSKSQRLLALLRETLVVQPPLPFFVTQTSLWDPRLSGNSIPPYSALINSSLCTCHIVLQLAATLLYARNWHVQTAALLLLLNYISHHFQIVRGFSVKIH</sequence>
<organism evidence="1 2">
    <name type="scientific">Xenopus laevis</name>
    <name type="common">African clawed frog</name>
    <dbReference type="NCBI Taxonomy" id="8355"/>
    <lineage>
        <taxon>Eukaryota</taxon>
        <taxon>Metazoa</taxon>
        <taxon>Chordata</taxon>
        <taxon>Craniata</taxon>
        <taxon>Vertebrata</taxon>
        <taxon>Euteleostomi</taxon>
        <taxon>Amphibia</taxon>
        <taxon>Batrachia</taxon>
        <taxon>Anura</taxon>
        <taxon>Pipoidea</taxon>
        <taxon>Pipidae</taxon>
        <taxon>Xenopodinae</taxon>
        <taxon>Xenopus</taxon>
        <taxon>Xenopus</taxon>
    </lineage>
</organism>